<protein>
    <submittedName>
        <fullName evidence="2">YhdP family protein</fullName>
    </submittedName>
</protein>
<feature type="domain" description="YhdP central" evidence="1">
    <location>
        <begin position="10"/>
        <end position="1264"/>
    </location>
</feature>
<evidence type="ECO:0000313" key="2">
    <source>
        <dbReference type="EMBL" id="WOT04782.1"/>
    </source>
</evidence>
<dbReference type="EMBL" id="CP136522">
    <property type="protein sequence ID" value="WOT04782.1"/>
    <property type="molecule type" value="Genomic_DNA"/>
</dbReference>
<dbReference type="RefSeq" id="WP_310472418.1">
    <property type="nucleotide sequence ID" value="NZ_CP136522.1"/>
</dbReference>
<reference evidence="2 3" key="1">
    <citation type="submission" date="2023-10" db="EMBL/GenBank/DDBJ databases">
        <title>Complete genome sequence of Shewanella sp. DAU334.</title>
        <authorList>
            <person name="Lee Y.-S."/>
            <person name="Jeong H.-R."/>
            <person name="Hwang E.-J."/>
            <person name="Choi Y.-L."/>
            <person name="Kim G.-D."/>
        </authorList>
    </citation>
    <scope>NUCLEOTIDE SEQUENCE [LARGE SCALE GENOMIC DNA]</scope>
    <source>
        <strain evidence="2 3">DAU334</strain>
    </source>
</reference>
<evidence type="ECO:0000313" key="3">
    <source>
        <dbReference type="Proteomes" id="UP001529491"/>
    </source>
</evidence>
<accession>A0ABZ0JY51</accession>
<dbReference type="InterPro" id="IPR025263">
    <property type="entry name" value="YhdP_central"/>
</dbReference>
<gene>
    <name evidence="2" type="ORF">RGE70_15915</name>
</gene>
<dbReference type="NCBIfam" id="TIGR02099">
    <property type="entry name" value="YhdP family protein"/>
    <property type="match status" value="1"/>
</dbReference>
<evidence type="ECO:0000259" key="1">
    <source>
        <dbReference type="Pfam" id="PF13116"/>
    </source>
</evidence>
<dbReference type="Proteomes" id="UP001529491">
    <property type="component" value="Chromosome"/>
</dbReference>
<keyword evidence="3" id="KW-1185">Reference proteome</keyword>
<organism evidence="2 3">
    <name type="scientific">Shewanella youngdeokensis</name>
    <dbReference type="NCBI Taxonomy" id="2999068"/>
    <lineage>
        <taxon>Bacteria</taxon>
        <taxon>Pseudomonadati</taxon>
        <taxon>Pseudomonadota</taxon>
        <taxon>Gammaproteobacteria</taxon>
        <taxon>Alteromonadales</taxon>
        <taxon>Shewanellaceae</taxon>
        <taxon>Shewanella</taxon>
    </lineage>
</organism>
<proteinExistence type="predicted"/>
<dbReference type="Pfam" id="PF13116">
    <property type="entry name" value="YhdP"/>
    <property type="match status" value="1"/>
</dbReference>
<dbReference type="PANTHER" id="PTHR38690:SF1">
    <property type="entry name" value="PROTEASE"/>
    <property type="match status" value="1"/>
</dbReference>
<name>A0ABZ0JY51_9GAMM</name>
<dbReference type="InterPro" id="IPR011836">
    <property type="entry name" value="YhdP"/>
</dbReference>
<sequence>MSPKSRQYSLTRFCLQSLAIVLVLFALAVSLFRGLLPQLDQVRLELIDFVYDNYQVEVEVGQLQAEWQAFGPALTVNKFVLPVQNKLPVALILEQVQVKFDFWQSLLTLSPQIENVIFDDVNIAFDLDRLSSTSVKSNQAVETDWLYQLLLEQLAHFSITDARVQLLSQHHEYRPIFIKDMKWHNDSKRHRGQGKLFLDEEASEIEHLTLSVDLKGDGHKPETLMGQLYLAAGSLDIGEWASRQPNPFNPNKKLLLEGVVNLEAWIGFANREFIDATVAFQPSWLEWHLNDEPQKFEVQAGAMRWHPSPNGWLLSSHGLRFATNGELWPSPELSAQRQGDRIDAYLNQLDLTTVMPLLPLVPGIDLATLGTWQSLAPTGSVDNSHFQWQINEQKPVMSLNLNQVSWQAHAAIPGLSAIDAKIKVTDSALNFALPTQQYVIDFNGGFEAPLQFKGEAFTGQFDFAASTLSLPQLSFSNADISLAAATKLEFSDATHMALLADVDIHDVAHAHRYFPLNGMSNTLVDYLSGALKAGHTDDAVVLWHGTFQDYPYVEHAGVFQAGFTLEQAIFEFQDTWPAVSELTLSALFQNKSMDLWIDKGQLLDMPADGAYIGIPTMGPQTVLLVKADLATKAEAVNAVIEHSPLADSVGATLDVVQVSGDITGQIDLNIPLYAGPESVIKGNVNFDQTPMYISKPGVKLENVTGVIEFENSVVTGNDLHALMFSQPLMLSFDTGKVNNNYAVNVDFDGQWQLDTVPSALDNPLSQYVDGGVDWSGGLMLIFDPSGFRIQAQVESDLLGTALSLPAPFSKAADQKALFTAELIGDNKQASLGIKLNDQLEFWGGFDALSAGSLTHFDLLLGRLFKPGDQLRKQQGHLKIDLDHTEFSPWLPIIKGFTAAISSSDSATSEAKSPAFFPPLTSISADFNELDLSGQKINDLHFEAGPTEHAWRFEATSQQFDGRIDFYPDWITQGLKVVASKLYLSPEAQAGTGVTAAPESVISKLPPLAVDVDDFKIYDRSMGHLVLQATPEDERYNIQTLSMTTPEVKLSGTGSWSVVEGDSLTAFDLSIDASKFHHLSAQLGFDPGLKNAPTAVKGQLSWVGAPYAFSLDTLNGEVVFELDKGHLSQVSDKGARIFSLFSLDSLLRKLSLDFTDVFGRGLYFDTFNGTLMIDNGVVKTTDTEMKAVVGDMRVRGYTDLMSESLNYDISFVPQLASSVPTVVFLSTGGWTLGLGAFALTKVLEPVIEVISELRFRVTGTMSEPKLEELERRSKEIKIPESILPKKVDPAAPAVNSTGKQNKISLPNVNVDSTADTEAEVKTNVINKHDSAQVLEPTEGVINKAVAPANSADAINTMGSDAVTPALKLIQGELDASQPIAMSKQLQRHREPRLYRVAA</sequence>
<dbReference type="PANTHER" id="PTHR38690">
    <property type="entry name" value="PROTEASE-RELATED"/>
    <property type="match status" value="1"/>
</dbReference>